<name>A0A0F9CNX5_9ZZZZ</name>
<comment type="caution">
    <text evidence="1">The sequence shown here is derived from an EMBL/GenBank/DDBJ whole genome shotgun (WGS) entry which is preliminary data.</text>
</comment>
<accession>A0A0F9CNX5</accession>
<gene>
    <name evidence="1" type="ORF">LCGC14_2301290</name>
</gene>
<organism evidence="1">
    <name type="scientific">marine sediment metagenome</name>
    <dbReference type="NCBI Taxonomy" id="412755"/>
    <lineage>
        <taxon>unclassified sequences</taxon>
        <taxon>metagenomes</taxon>
        <taxon>ecological metagenomes</taxon>
    </lineage>
</organism>
<dbReference type="EMBL" id="LAZR01032447">
    <property type="protein sequence ID" value="KKL50859.1"/>
    <property type="molecule type" value="Genomic_DNA"/>
</dbReference>
<sequence length="79" mass="9605">MKNRYTGFSDKFEKRLWENDEVLYYVSFLKSWVKGQIIFRDDIPRISHRYAIEILNLEIAKNVKKMNKKYKGISMRKGK</sequence>
<reference evidence="1" key="1">
    <citation type="journal article" date="2015" name="Nature">
        <title>Complex archaea that bridge the gap between prokaryotes and eukaryotes.</title>
        <authorList>
            <person name="Spang A."/>
            <person name="Saw J.H."/>
            <person name="Jorgensen S.L."/>
            <person name="Zaremba-Niedzwiedzka K."/>
            <person name="Martijn J."/>
            <person name="Lind A.E."/>
            <person name="van Eijk R."/>
            <person name="Schleper C."/>
            <person name="Guy L."/>
            <person name="Ettema T.J."/>
        </authorList>
    </citation>
    <scope>NUCLEOTIDE SEQUENCE</scope>
</reference>
<protein>
    <submittedName>
        <fullName evidence="1">Uncharacterized protein</fullName>
    </submittedName>
</protein>
<proteinExistence type="predicted"/>
<evidence type="ECO:0000313" key="1">
    <source>
        <dbReference type="EMBL" id="KKL50859.1"/>
    </source>
</evidence>
<dbReference type="AlphaFoldDB" id="A0A0F9CNX5"/>